<evidence type="ECO:0000256" key="3">
    <source>
        <dbReference type="ARBA" id="ARBA00022801"/>
    </source>
</evidence>
<dbReference type="SUPFAM" id="SSF52540">
    <property type="entry name" value="P-loop containing nucleoside triphosphate hydrolases"/>
    <property type="match status" value="1"/>
</dbReference>
<dbReference type="RefSeq" id="WP_332617439.1">
    <property type="nucleotide sequence ID" value="NZ_JAXGFP010000006.1"/>
</dbReference>
<proteinExistence type="predicted"/>
<keyword evidence="8" id="KW-0413">Isomerase</keyword>
<dbReference type="Pfam" id="PF08494">
    <property type="entry name" value="DEAD_assoc"/>
    <property type="match status" value="1"/>
</dbReference>
<dbReference type="PROSITE" id="PS51194">
    <property type="entry name" value="HELICASE_CTER"/>
    <property type="match status" value="1"/>
</dbReference>
<comment type="caution">
    <text evidence="11">The sequence shown here is derived from an EMBL/GenBank/DDBJ whole genome shotgun (WGS) entry which is preliminary data.</text>
</comment>
<keyword evidence="6" id="KW-0238">DNA-binding</keyword>
<dbReference type="InterPro" id="IPR052511">
    <property type="entry name" value="ATP-dep_Helicase"/>
</dbReference>
<dbReference type="GO" id="GO:0016787">
    <property type="term" value="F:hydrolase activity"/>
    <property type="evidence" value="ECO:0007669"/>
    <property type="project" value="UniProtKB-KW"/>
</dbReference>
<evidence type="ECO:0000256" key="7">
    <source>
        <dbReference type="ARBA" id="ARBA00023204"/>
    </source>
</evidence>
<feature type="domain" description="Helicase ATP-binding" evidence="9">
    <location>
        <begin position="34"/>
        <end position="230"/>
    </location>
</feature>
<dbReference type="SMART" id="SM00490">
    <property type="entry name" value="HELICc"/>
    <property type="match status" value="1"/>
</dbReference>
<organism evidence="11 12">
    <name type="scientific">Novilysobacter erysipheiresistens</name>
    <dbReference type="NCBI Taxonomy" id="1749332"/>
    <lineage>
        <taxon>Bacteria</taxon>
        <taxon>Pseudomonadati</taxon>
        <taxon>Pseudomonadota</taxon>
        <taxon>Gammaproteobacteria</taxon>
        <taxon>Lysobacterales</taxon>
        <taxon>Lysobacteraceae</taxon>
        <taxon>Novilysobacter</taxon>
    </lineage>
</organism>
<feature type="domain" description="Helicase C-terminal" evidence="10">
    <location>
        <begin position="273"/>
        <end position="422"/>
    </location>
</feature>
<dbReference type="Pfam" id="PF00271">
    <property type="entry name" value="Helicase_C"/>
    <property type="match status" value="1"/>
</dbReference>
<keyword evidence="5" id="KW-0067">ATP-binding</keyword>
<dbReference type="InterPro" id="IPR013701">
    <property type="entry name" value="Lhr-like_DEAD/DEAH_assoc"/>
</dbReference>
<keyword evidence="3 11" id="KW-0378">Hydrolase</keyword>
<keyword evidence="2" id="KW-0227">DNA damage</keyword>
<dbReference type="Pfam" id="PF19306">
    <property type="entry name" value="WHD_Lhr"/>
    <property type="match status" value="1"/>
</dbReference>
<keyword evidence="12" id="KW-1185">Reference proteome</keyword>
<dbReference type="Pfam" id="PF23234">
    <property type="entry name" value="WHD_4th_Lhr"/>
    <property type="match status" value="1"/>
</dbReference>
<dbReference type="EMBL" id="JAXGFP010000006">
    <property type="protein sequence ID" value="MEG3184680.1"/>
    <property type="molecule type" value="Genomic_DNA"/>
</dbReference>
<protein>
    <submittedName>
        <fullName evidence="11">DEAD/DEAH box helicase</fullName>
        <ecNumber evidence="11">3.6.4.-</ecNumber>
    </submittedName>
</protein>
<dbReference type="InterPro" id="IPR014001">
    <property type="entry name" value="Helicase_ATP-bd"/>
</dbReference>
<gene>
    <name evidence="11" type="ORF">SNE34_11730</name>
</gene>
<dbReference type="PROSITE" id="PS51192">
    <property type="entry name" value="HELICASE_ATP_BIND_1"/>
    <property type="match status" value="1"/>
</dbReference>
<evidence type="ECO:0000313" key="11">
    <source>
        <dbReference type="EMBL" id="MEG3184680.1"/>
    </source>
</evidence>
<dbReference type="Pfam" id="PF23235">
    <property type="entry name" value="WHD_3rd_Lhr"/>
    <property type="match status" value="1"/>
</dbReference>
<dbReference type="InterPro" id="IPR045628">
    <property type="entry name" value="Lhr_WH_dom"/>
</dbReference>
<keyword evidence="7" id="KW-0234">DNA repair</keyword>
<accession>A0ABU7Z0H1</accession>
<dbReference type="CDD" id="cd17922">
    <property type="entry name" value="DEXHc_LHR-like"/>
    <property type="match status" value="1"/>
</dbReference>
<sequence>MSLPATPLDGFHPAVAGWFARTFPAPTEAQVQAWPSIRSGRHTLVAAPTGSGKTLTAFMAAIDGLVREGLAAGGELADETTVVYVSPLKALSNDIHLNLEAPLEGIRAELARQGLPDVAIRTAVRTGDTSQAERNRIWKQPPHILVTTPESLYVLLGSASGRRMLASTRSVIVDEIHAVAASKRGSHLALTLERLESLCGRRLTRIGLSATQKPIDEVARFLVGAAAVGVDGTPDCEIVDIGYTRQRDIALEVPPVPLQAVMSNEQWELVYTRLAQMVEQHRTTLVFVNTRRMAERAARHLAERLGKEVVAAHHGSLAKELRLDAEQRLKRGELRVLVATASLELGIDIGDVDLVCQLGSPRSIAAFLQRVGRSGHHVGGTPKGRLFPQSRDDLVESAALLDCVRRGELDALEIPRAPLDVLAQQIVAEVGATEWEEGALFDLLRRAWPYAQLPRGEFDAIVRMLAEGFTTRRGPRAGYLHRDAVHRRLRGRKNARMTALMSGGTIPDTGDYAVVLEPQAISIGNVNEDFAIESLAGDVFQLGNASYRILRVEAGRVRVEDAQGAPPSIPFWLGEAPGRTDELSVGVSRLREEIATRLAPGDGSQADVPLESRHPVAMQWLLDELKLDQNAAAQLLGYLAYQHATLGVLPTRQLIAIERFFDESGGTQLVIHSPYGSRLNRAWGLALRKRFCRKFNFELQAAATEDAIVLSLSTSHSFPLIDVSHYLHSSSAREVLVQALLDAPLFTARWRWNATNALALPRFSGGKRVAPQLQRMRSEDLLATVFPDQVACAENLVGEREVPDHPLVAQTLHDCLHEAMDAAGLVALLECMENGNVQVIARDLTGPSPFAAEALNARPYAFLDDAPLEERRTQAVMARRYADAESADDLGRLDPGAIDAVRAEAWPEARNADEVHEALMGLGFVTSAEARANDGWLAWLADLAAAGRATLADIGDGVWVAAERLPQLQAFGAASTSPMIRIPEEFAVAWTPEDAACELVRSRLTGLGPTTIADLAATGVPKAPTIEAALLRLESEGYVMRGRFTAPTGDEEWCERHLLARIHRYTIGRLRREIEPVEPRDLMRFLFDWQRVSKAARVSGPEALAGVLAQLEGFEAPAAAWESEVLPARLTDYSISWLDDLCTTGRITWARLRESSTVNAGGRAGPVRATPIVLLPRRRLALWSSLVRDRGQSEAPLSSRAERVVEYLGTYGASFFDDLVDGAHLLRVELEDALAELVARGRLHCDSFAGLRALLVPASKRPSAVSRRGRRVALFGIQDAGRWTLSRHPDTERASGNDPQAVEHVARTLLQRYGVVCWRLLEREAGWLPSWRELLRVYHRLEARGEIRGGRFIAGISGEQFALPDAIGALRQVRKRAHDGEFTSLSALDPLNLVGSLLPGTRVPRQLGGRVLWQDGVPLATLVAGNVEFLADLPSEARRNAKRALLREPDPAAMVAMPRTDATAPQAVE</sequence>
<evidence type="ECO:0000256" key="1">
    <source>
        <dbReference type="ARBA" id="ARBA00022741"/>
    </source>
</evidence>
<dbReference type="CDD" id="cd18796">
    <property type="entry name" value="SF2_C_LHR"/>
    <property type="match status" value="1"/>
</dbReference>
<evidence type="ECO:0000313" key="12">
    <source>
        <dbReference type="Proteomes" id="UP001355056"/>
    </source>
</evidence>
<dbReference type="InterPro" id="IPR055367">
    <property type="entry name" value="WH4_Lhr"/>
</dbReference>
<evidence type="ECO:0000259" key="10">
    <source>
        <dbReference type="PROSITE" id="PS51194"/>
    </source>
</evidence>
<dbReference type="InterPro" id="IPR001650">
    <property type="entry name" value="Helicase_C-like"/>
</dbReference>
<keyword evidence="1" id="KW-0547">Nucleotide-binding</keyword>
<reference evidence="11 12" key="1">
    <citation type="journal article" date="2016" name="Int. J. Syst. Evol. Microbiol.">
        <title>Lysobacter erysipheiresistens sp. nov., an antagonist of powdery mildew, isolated from tobacco-cultivated soil.</title>
        <authorList>
            <person name="Xie B."/>
            <person name="Li T."/>
            <person name="Lin X."/>
            <person name="Wang C.J."/>
            <person name="Chen Y.J."/>
            <person name="Liu W.J."/>
            <person name="Zhao Z.W."/>
        </authorList>
    </citation>
    <scope>NUCLEOTIDE SEQUENCE [LARGE SCALE GENOMIC DNA]</scope>
    <source>
        <strain evidence="11 12">RS-LYSO-3</strain>
    </source>
</reference>
<dbReference type="SMART" id="SM00487">
    <property type="entry name" value="DEXDc"/>
    <property type="match status" value="1"/>
</dbReference>
<dbReference type="Gene3D" id="3.40.50.300">
    <property type="entry name" value="P-loop containing nucleotide triphosphate hydrolases"/>
    <property type="match status" value="2"/>
</dbReference>
<dbReference type="GO" id="GO:0004386">
    <property type="term" value="F:helicase activity"/>
    <property type="evidence" value="ECO:0007669"/>
    <property type="project" value="UniProtKB-KW"/>
</dbReference>
<dbReference type="PANTHER" id="PTHR47962:SF5">
    <property type="entry name" value="ATP-DEPENDENT HELICASE LHR-RELATED"/>
    <property type="match status" value="1"/>
</dbReference>
<dbReference type="EC" id="3.6.4.-" evidence="11"/>
<dbReference type="InterPro" id="IPR027417">
    <property type="entry name" value="P-loop_NTPase"/>
</dbReference>
<evidence type="ECO:0000256" key="6">
    <source>
        <dbReference type="ARBA" id="ARBA00023125"/>
    </source>
</evidence>
<name>A0ABU7Z0H1_9GAMM</name>
<evidence type="ECO:0000256" key="2">
    <source>
        <dbReference type="ARBA" id="ARBA00022763"/>
    </source>
</evidence>
<dbReference type="InterPro" id="IPR055368">
    <property type="entry name" value="WH3_Lhr"/>
</dbReference>
<evidence type="ECO:0000256" key="8">
    <source>
        <dbReference type="ARBA" id="ARBA00023235"/>
    </source>
</evidence>
<evidence type="ECO:0000259" key="9">
    <source>
        <dbReference type="PROSITE" id="PS51192"/>
    </source>
</evidence>
<dbReference type="Proteomes" id="UP001355056">
    <property type="component" value="Unassembled WGS sequence"/>
</dbReference>
<keyword evidence="4 11" id="KW-0347">Helicase</keyword>
<evidence type="ECO:0000256" key="4">
    <source>
        <dbReference type="ARBA" id="ARBA00022806"/>
    </source>
</evidence>
<dbReference type="Pfam" id="PF00270">
    <property type="entry name" value="DEAD"/>
    <property type="match status" value="1"/>
</dbReference>
<dbReference type="InterPro" id="IPR011545">
    <property type="entry name" value="DEAD/DEAH_box_helicase_dom"/>
</dbReference>
<evidence type="ECO:0000256" key="5">
    <source>
        <dbReference type="ARBA" id="ARBA00022840"/>
    </source>
</evidence>
<dbReference type="PANTHER" id="PTHR47962">
    <property type="entry name" value="ATP-DEPENDENT HELICASE LHR-RELATED-RELATED"/>
    <property type="match status" value="1"/>
</dbReference>